<gene>
    <name evidence="1" type="ORF">FO441_01330</name>
</gene>
<reference evidence="1 2" key="1">
    <citation type="submission" date="2019-07" db="EMBL/GenBank/DDBJ databases">
        <title>Salinicoccus cyprini sp. nov., isolated from gastro-intestinal tract of mirror carp, Cyprinus carpio var. specularis, collected from Gobind Sagar Reservoir, Himachal Pradesh, India.</title>
        <authorList>
            <person name="Talwar C."/>
            <person name="Singh A.K."/>
            <person name="Lal R."/>
            <person name="Negi R.K."/>
        </authorList>
    </citation>
    <scope>NUCLEOTIDE SEQUENCE [LARGE SCALE GENOMIC DNA]</scope>
    <source>
        <strain evidence="1 2">CT19</strain>
    </source>
</reference>
<evidence type="ECO:0008006" key="3">
    <source>
        <dbReference type="Google" id="ProtNLM"/>
    </source>
</evidence>
<dbReference type="InterPro" id="IPR009241">
    <property type="entry name" value="HigB-like"/>
</dbReference>
<organism evidence="1 2">
    <name type="scientific">Salinicoccus cyprini</name>
    <dbReference type="NCBI Taxonomy" id="2493691"/>
    <lineage>
        <taxon>Bacteria</taxon>
        <taxon>Bacillati</taxon>
        <taxon>Bacillota</taxon>
        <taxon>Bacilli</taxon>
        <taxon>Bacillales</taxon>
        <taxon>Staphylococcaceae</taxon>
        <taxon>Salinicoccus</taxon>
    </lineage>
</organism>
<dbReference type="Proteomes" id="UP000315103">
    <property type="component" value="Unassembled WGS sequence"/>
</dbReference>
<dbReference type="EMBL" id="VMSJ01000001">
    <property type="protein sequence ID" value="TVT29853.1"/>
    <property type="molecule type" value="Genomic_DNA"/>
</dbReference>
<dbReference type="Pfam" id="PF05973">
    <property type="entry name" value="Gp49"/>
    <property type="match status" value="1"/>
</dbReference>
<name>A0A558B025_9STAP</name>
<comment type="caution">
    <text evidence="1">The sequence shown here is derived from an EMBL/GenBank/DDBJ whole genome shotgun (WGS) entry which is preliminary data.</text>
</comment>
<proteinExistence type="predicted"/>
<accession>A0A558B025</accession>
<sequence>MYELRPLYYRVLYTYVEDMAVVLVLCEKKQSEIPRRCIDLAIKRSKKISNK</sequence>
<protein>
    <recommendedName>
        <fullName evidence="3">Type II toxin-antitoxin system RelE/ParE family toxin</fullName>
    </recommendedName>
</protein>
<dbReference type="AlphaFoldDB" id="A0A558B025"/>
<evidence type="ECO:0000313" key="1">
    <source>
        <dbReference type="EMBL" id="TVT29853.1"/>
    </source>
</evidence>
<evidence type="ECO:0000313" key="2">
    <source>
        <dbReference type="Proteomes" id="UP000315103"/>
    </source>
</evidence>
<keyword evidence="2" id="KW-1185">Reference proteome</keyword>